<comment type="caution">
    <text evidence="3">The sequence shown here is derived from an EMBL/GenBank/DDBJ whole genome shotgun (WGS) entry which is preliminary data.</text>
</comment>
<keyword evidence="2" id="KW-0472">Membrane</keyword>
<dbReference type="PRINTS" id="PR01217">
    <property type="entry name" value="PRICHEXTENSN"/>
</dbReference>
<accession>A0A644Y239</accession>
<feature type="transmembrane region" description="Helical" evidence="2">
    <location>
        <begin position="425"/>
        <end position="443"/>
    </location>
</feature>
<feature type="region of interest" description="Disordered" evidence="1">
    <location>
        <begin position="1"/>
        <end position="186"/>
    </location>
</feature>
<feature type="compositionally biased region" description="Basic and acidic residues" evidence="1">
    <location>
        <begin position="113"/>
        <end position="132"/>
    </location>
</feature>
<protein>
    <submittedName>
        <fullName evidence="3">Uncharacterized protein</fullName>
    </submittedName>
</protein>
<feature type="transmembrane region" description="Helical" evidence="2">
    <location>
        <begin position="279"/>
        <end position="297"/>
    </location>
</feature>
<proteinExistence type="predicted"/>
<feature type="region of interest" description="Disordered" evidence="1">
    <location>
        <begin position="198"/>
        <end position="240"/>
    </location>
</feature>
<feature type="compositionally biased region" description="Basic and acidic residues" evidence="1">
    <location>
        <begin position="34"/>
        <end position="47"/>
    </location>
</feature>
<feature type="transmembrane region" description="Helical" evidence="2">
    <location>
        <begin position="494"/>
        <end position="517"/>
    </location>
</feature>
<reference evidence="3" key="1">
    <citation type="submission" date="2019-08" db="EMBL/GenBank/DDBJ databases">
        <authorList>
            <person name="Kucharzyk K."/>
            <person name="Murdoch R.W."/>
            <person name="Higgins S."/>
            <person name="Loffler F."/>
        </authorList>
    </citation>
    <scope>NUCLEOTIDE SEQUENCE</scope>
</reference>
<feature type="compositionally biased region" description="Pro residues" evidence="1">
    <location>
        <begin position="212"/>
        <end position="224"/>
    </location>
</feature>
<feature type="transmembrane region" description="Helical" evidence="2">
    <location>
        <begin position="449"/>
        <end position="466"/>
    </location>
</feature>
<evidence type="ECO:0000313" key="3">
    <source>
        <dbReference type="EMBL" id="MPM22566.1"/>
    </source>
</evidence>
<sequence length="549" mass="60570">MVIPSFDPNEFSGPALTIHNLGDGDGPVSGIFDIEPKKKPEDEKKPDDPDDWPEPQPDEPAPMPEKKKPSSGVGTPSKKDEGIDLGAIMEDLRKRRISGDTAPQEDDEPSAPVKKDPPKPAAEEPKPKREGVDLGAIMEELRQKRLRGESGEQAEEPAKTPEPVKKPEPEAPKSSEPPAKKSDDGVDLSAIMQELRERRMRGDQGDGDATPAPKPVTKPAPKPVVKPQASAGSTAPSLVKPVAGVNKTPAAAKTSRQIKTTELLGTTYKGGAFSATLKYLLKICVIFASIIGVFLLLKEIIPYPAEREAYISWYFVALFVVAAYYLLRVIPGLIERKSPSFAQSIKSLLTIAAIALLTELYFEMVYISTGWIITTKIIAGVIGLLILNFAFGKIRLLPNTNNVEIDMKFWFGTMSGSPDKLSNQALMVTCMGPLVVATVFWILNRSLNAIAVIYLFIVFWYMLMYITNCQSRWCSEESPRFSPKERKRKKRADFLFTQIVLLTVPAFLLLLSLLFHWFPIPVWAIIVYSIFGLIYIIGTLATLSQKSGN</sequence>
<evidence type="ECO:0000256" key="2">
    <source>
        <dbReference type="SAM" id="Phobius"/>
    </source>
</evidence>
<keyword evidence="2" id="KW-1133">Transmembrane helix</keyword>
<feature type="compositionally biased region" description="Acidic residues" evidence="1">
    <location>
        <begin position="48"/>
        <end position="57"/>
    </location>
</feature>
<feature type="compositionally biased region" description="Basic and acidic residues" evidence="1">
    <location>
        <begin position="139"/>
        <end position="184"/>
    </location>
</feature>
<organism evidence="3">
    <name type="scientific">bioreactor metagenome</name>
    <dbReference type="NCBI Taxonomy" id="1076179"/>
    <lineage>
        <taxon>unclassified sequences</taxon>
        <taxon>metagenomes</taxon>
        <taxon>ecological metagenomes</taxon>
    </lineage>
</organism>
<feature type="transmembrane region" description="Helical" evidence="2">
    <location>
        <begin position="523"/>
        <end position="543"/>
    </location>
</feature>
<name>A0A644Y239_9ZZZZ</name>
<keyword evidence="2" id="KW-0812">Transmembrane</keyword>
<evidence type="ECO:0000256" key="1">
    <source>
        <dbReference type="SAM" id="MobiDB-lite"/>
    </source>
</evidence>
<dbReference type="AlphaFoldDB" id="A0A644Y239"/>
<feature type="transmembrane region" description="Helical" evidence="2">
    <location>
        <begin position="373"/>
        <end position="391"/>
    </location>
</feature>
<gene>
    <name evidence="3" type="ORF">SDC9_69023</name>
</gene>
<dbReference type="EMBL" id="VSSQ01003834">
    <property type="protein sequence ID" value="MPM22566.1"/>
    <property type="molecule type" value="Genomic_DNA"/>
</dbReference>
<feature type="transmembrane region" description="Helical" evidence="2">
    <location>
        <begin position="309"/>
        <end position="327"/>
    </location>
</feature>